<dbReference type="AlphaFoldDB" id="A0A9P7KND7"/>
<dbReference type="OrthoDB" id="3354157at2759"/>
<keyword evidence="1" id="KW-0472">Membrane</keyword>
<dbReference type="Proteomes" id="UP000717328">
    <property type="component" value="Unassembled WGS sequence"/>
</dbReference>
<evidence type="ECO:0000313" key="2">
    <source>
        <dbReference type="EMBL" id="KAG5653446.1"/>
    </source>
</evidence>
<feature type="transmembrane region" description="Helical" evidence="1">
    <location>
        <begin position="151"/>
        <end position="171"/>
    </location>
</feature>
<keyword evidence="1" id="KW-0812">Transmembrane</keyword>
<proteinExistence type="predicted"/>
<evidence type="ECO:0000256" key="1">
    <source>
        <dbReference type="SAM" id="Phobius"/>
    </source>
</evidence>
<organism evidence="2 3">
    <name type="scientific">Sphagnurus paluster</name>
    <dbReference type="NCBI Taxonomy" id="117069"/>
    <lineage>
        <taxon>Eukaryota</taxon>
        <taxon>Fungi</taxon>
        <taxon>Dikarya</taxon>
        <taxon>Basidiomycota</taxon>
        <taxon>Agaricomycotina</taxon>
        <taxon>Agaricomycetes</taxon>
        <taxon>Agaricomycetidae</taxon>
        <taxon>Agaricales</taxon>
        <taxon>Tricholomatineae</taxon>
        <taxon>Lyophyllaceae</taxon>
        <taxon>Sphagnurus</taxon>
    </lineage>
</organism>
<name>A0A9P7KND7_9AGAR</name>
<accession>A0A9P7KND7</accession>
<protein>
    <submittedName>
        <fullName evidence="2">Uncharacterized protein</fullName>
    </submittedName>
</protein>
<gene>
    <name evidence="2" type="ORF">H0H81_000335</name>
</gene>
<feature type="transmembrane region" description="Helical" evidence="1">
    <location>
        <begin position="35"/>
        <end position="55"/>
    </location>
</feature>
<reference evidence="2" key="1">
    <citation type="submission" date="2021-02" db="EMBL/GenBank/DDBJ databases">
        <authorList>
            <person name="Nieuwenhuis M."/>
            <person name="Van De Peppel L.J.J."/>
        </authorList>
    </citation>
    <scope>NUCLEOTIDE SEQUENCE</scope>
    <source>
        <strain evidence="2">D49</strain>
    </source>
</reference>
<keyword evidence="3" id="KW-1185">Reference proteome</keyword>
<feature type="transmembrane region" description="Helical" evidence="1">
    <location>
        <begin position="61"/>
        <end position="85"/>
    </location>
</feature>
<reference evidence="2" key="2">
    <citation type="submission" date="2021-10" db="EMBL/GenBank/DDBJ databases">
        <title>Phylogenomics reveals ancestral predisposition of the termite-cultivated fungus Termitomyces towards a domesticated lifestyle.</title>
        <authorList>
            <person name="Auxier B."/>
            <person name="Grum-Grzhimaylo A."/>
            <person name="Cardenas M.E."/>
            <person name="Lodge J.D."/>
            <person name="Laessoe T."/>
            <person name="Pedersen O."/>
            <person name="Smith M.E."/>
            <person name="Kuyper T.W."/>
            <person name="Franco-Molano E.A."/>
            <person name="Baroni T.J."/>
            <person name="Aanen D.K."/>
        </authorList>
    </citation>
    <scope>NUCLEOTIDE SEQUENCE</scope>
    <source>
        <strain evidence="2">D49</strain>
    </source>
</reference>
<evidence type="ECO:0000313" key="3">
    <source>
        <dbReference type="Proteomes" id="UP000717328"/>
    </source>
</evidence>
<sequence length="254" mass="28806">MASASPSPQQLAALKELFDTLANLRATKNRYIPPILFSFDLYCTVEFILVLRTHALYRNNFLLAILTFLCIAAVATMITTTAYMLRNLIRFIPTSTLPTLVGCVPECTAPLCRRLLTAFWIPFFVCETLGDIGFDTKYRSKLAVIIFRDGFIFYILIMGISIANLLIWILAPVSLAYVATSLMRSLQVTVGSRLLLNIRGILEPKYATKDFEISTLRVQVPVQLHRKNTDNTWMETGHDTMESFVMSPRRNYSD</sequence>
<keyword evidence="1" id="KW-1133">Transmembrane helix</keyword>
<dbReference type="EMBL" id="JABCKI010000052">
    <property type="protein sequence ID" value="KAG5653446.1"/>
    <property type="molecule type" value="Genomic_DNA"/>
</dbReference>
<comment type="caution">
    <text evidence="2">The sequence shown here is derived from an EMBL/GenBank/DDBJ whole genome shotgun (WGS) entry which is preliminary data.</text>
</comment>